<keyword evidence="1" id="KW-0812">Transmembrane</keyword>
<reference evidence="2" key="1">
    <citation type="submission" date="2019-08" db="EMBL/GenBank/DDBJ databases">
        <authorList>
            <person name="Kucharzyk K."/>
            <person name="Murdoch R.W."/>
            <person name="Higgins S."/>
            <person name="Loffler F."/>
        </authorList>
    </citation>
    <scope>NUCLEOTIDE SEQUENCE</scope>
</reference>
<evidence type="ECO:0008006" key="3">
    <source>
        <dbReference type="Google" id="ProtNLM"/>
    </source>
</evidence>
<sequence>MKKINFRQWLPHLIAILVFLVLTIAYFSPIVFDKKDLPQGDVASAQAWGKDLRDYHEKTGDYAYWSNTMFSGMPANYTYSPPTPNIFEYISLVLRLDLNKLHLGIVFLYLIGFYILLMALGVKPWLGIVGAIAYAFASYNLIIIDAGHVNKGLAMATMAPVIGGIILTYRKKYLIGILTTLIFTGIHIFYNHQQITYYLMLIIAIMFVVYLVYAIKEKAIKDFAKSSAILLVVAGIAVLPSLGRMLTIMDYTKETMRGGAVLKNNPNGQKEGTGLEVDYAFQWSYGTGETWSLLIPNVAGGSSHYNIGTNSECYKTLKSNGIGGAQGKNFCKYAPTYWGPQPFTSGPVYAGAIICFLFVLGLLIVKGREKWWLLLATILSIMLSWGRNFAGFNEFLFYNLPMYSKFRTPSMALVIAGVTMAILAILAIKELIEQLKDETRKESILRKVYIAAGITGGFALIFALMGGGFYSFSSASDSSYPEWLTDALQADRKSMLTADAWRSFAFIFLGFALIWAFIKYKFKANYLILGLGALILIDLWVVDRRFLGDENFVPKRKAKTFQPTEADLIILQDKDPNYRVLNLTTSTFNESTTSYFHKSIGGYSPVKLRRYQDIIDYHFSKNLNTHVLDMLNTRYVIVPNKETGGQAVQKNPGALGNAWFVDTLKWVAGPDEEIIALTDFNPATTAVIDQVWKEKLSNPDALQVMKDSTASITMTDYSPGNIVYKSTNSKEQLAVFSEVFYKTWHAYIDGKELPIIRVNYILRSVQVPAGAHTIEFKCVDELFAKSKKISMWGSIIVGVTILLLIGLMIRSELRKKNKGDSSENAIE</sequence>
<feature type="transmembrane region" description="Helical" evidence="1">
    <location>
        <begin position="448"/>
        <end position="472"/>
    </location>
</feature>
<dbReference type="EMBL" id="VSSQ01005863">
    <property type="protein sequence ID" value="MPM30702.1"/>
    <property type="molecule type" value="Genomic_DNA"/>
</dbReference>
<feature type="transmembrane region" description="Helical" evidence="1">
    <location>
        <begin position="173"/>
        <end position="190"/>
    </location>
</feature>
<feature type="transmembrane region" description="Helical" evidence="1">
    <location>
        <begin position="348"/>
        <end position="365"/>
    </location>
</feature>
<accession>A0A644YQ10</accession>
<gene>
    <name evidence="2" type="ORF">SDC9_77252</name>
</gene>
<feature type="transmembrane region" description="Helical" evidence="1">
    <location>
        <begin position="12"/>
        <end position="32"/>
    </location>
</feature>
<feature type="transmembrane region" description="Helical" evidence="1">
    <location>
        <begin position="372"/>
        <end position="390"/>
    </location>
</feature>
<evidence type="ECO:0000313" key="2">
    <source>
        <dbReference type="EMBL" id="MPM30702.1"/>
    </source>
</evidence>
<feature type="transmembrane region" description="Helical" evidence="1">
    <location>
        <begin position="525"/>
        <end position="542"/>
    </location>
</feature>
<proteinExistence type="predicted"/>
<dbReference type="PANTHER" id="PTHR38454">
    <property type="entry name" value="INTEGRAL MEMBRANE PROTEIN-RELATED"/>
    <property type="match status" value="1"/>
</dbReference>
<dbReference type="PANTHER" id="PTHR38454:SF1">
    <property type="entry name" value="INTEGRAL MEMBRANE PROTEIN"/>
    <property type="match status" value="1"/>
</dbReference>
<feature type="transmembrane region" description="Helical" evidence="1">
    <location>
        <begin position="196"/>
        <end position="215"/>
    </location>
</feature>
<keyword evidence="1" id="KW-1133">Transmembrane helix</keyword>
<comment type="caution">
    <text evidence="2">The sequence shown here is derived from an EMBL/GenBank/DDBJ whole genome shotgun (WGS) entry which is preliminary data.</text>
</comment>
<organism evidence="2">
    <name type="scientific">bioreactor metagenome</name>
    <dbReference type="NCBI Taxonomy" id="1076179"/>
    <lineage>
        <taxon>unclassified sequences</taxon>
        <taxon>metagenomes</taxon>
        <taxon>ecological metagenomes</taxon>
    </lineage>
</organism>
<feature type="transmembrane region" description="Helical" evidence="1">
    <location>
        <begin position="101"/>
        <end position="120"/>
    </location>
</feature>
<feature type="transmembrane region" description="Helical" evidence="1">
    <location>
        <begin position="149"/>
        <end position="166"/>
    </location>
</feature>
<feature type="transmembrane region" description="Helical" evidence="1">
    <location>
        <begin position="125"/>
        <end position="143"/>
    </location>
</feature>
<evidence type="ECO:0000256" key="1">
    <source>
        <dbReference type="SAM" id="Phobius"/>
    </source>
</evidence>
<feature type="transmembrane region" description="Helical" evidence="1">
    <location>
        <begin position="410"/>
        <end position="428"/>
    </location>
</feature>
<feature type="transmembrane region" description="Helical" evidence="1">
    <location>
        <begin position="789"/>
        <end position="809"/>
    </location>
</feature>
<protein>
    <recommendedName>
        <fullName evidence="3">Membrane protein YfhO</fullName>
    </recommendedName>
</protein>
<feature type="transmembrane region" description="Helical" evidence="1">
    <location>
        <begin position="500"/>
        <end position="518"/>
    </location>
</feature>
<feature type="transmembrane region" description="Helical" evidence="1">
    <location>
        <begin position="227"/>
        <end position="246"/>
    </location>
</feature>
<dbReference type="InterPro" id="IPR018580">
    <property type="entry name" value="Uncharacterised_YfhO"/>
</dbReference>
<keyword evidence="1" id="KW-0472">Membrane</keyword>
<dbReference type="AlphaFoldDB" id="A0A644YQ10"/>
<name>A0A644YQ10_9ZZZZ</name>